<dbReference type="HAMAP" id="MF_02114">
    <property type="entry name" value="CofC"/>
    <property type="match status" value="1"/>
</dbReference>
<keyword evidence="8" id="KW-1185">Reference proteome</keyword>
<feature type="binding site" evidence="5">
    <location>
        <position position="166"/>
    </location>
    <ligand>
        <name>phosphoenolpyruvate</name>
        <dbReference type="ChEBI" id="CHEBI:58702"/>
    </ligand>
</feature>
<evidence type="ECO:0000256" key="2">
    <source>
        <dbReference type="ARBA" id="ARBA00022695"/>
    </source>
</evidence>
<comment type="similarity">
    <text evidence="5">Belongs to the CofC family.</text>
</comment>
<dbReference type="InterPro" id="IPR025877">
    <property type="entry name" value="MobA-like_NTP_Trfase"/>
</dbReference>
<comment type="function">
    <text evidence="5">Guanylyltransferase that catalyzes the activation of phosphoenolpyruvate (PEP) as enolpyruvoyl-2-diphospho-5'-guanosine, via the condensation of PEP with GTP. It is involved in the biosynthesis of coenzyme F420, a hydride carrier cofactor.</text>
</comment>
<evidence type="ECO:0000256" key="1">
    <source>
        <dbReference type="ARBA" id="ARBA00022679"/>
    </source>
</evidence>
<keyword evidence="3 5" id="KW-0547">Nucleotide-binding</keyword>
<dbReference type="PANTHER" id="PTHR40392:SF1">
    <property type="entry name" value="2-PHOSPHO-L-LACTATE GUANYLYLTRANSFERASE"/>
    <property type="match status" value="1"/>
</dbReference>
<dbReference type="EMBL" id="OBQI01000002">
    <property type="protein sequence ID" value="SOC48665.1"/>
    <property type="molecule type" value="Genomic_DNA"/>
</dbReference>
<dbReference type="NCBIfam" id="TIGR03552">
    <property type="entry name" value="F420_cofC"/>
    <property type="match status" value="1"/>
</dbReference>
<evidence type="ECO:0000256" key="4">
    <source>
        <dbReference type="ARBA" id="ARBA00023134"/>
    </source>
</evidence>
<reference evidence="8" key="1">
    <citation type="submission" date="2017-08" db="EMBL/GenBank/DDBJ databases">
        <authorList>
            <person name="Varghese N."/>
            <person name="Submissions S."/>
        </authorList>
    </citation>
    <scope>NUCLEOTIDE SEQUENCE [LARGE SCALE GENOMIC DNA]</scope>
    <source>
        <strain evidence="8">DSM 4725</strain>
    </source>
</reference>
<dbReference type="SUPFAM" id="SSF53448">
    <property type="entry name" value="Nucleotide-diphospho-sugar transferases"/>
    <property type="match status" value="1"/>
</dbReference>
<dbReference type="UniPathway" id="UPA00071"/>
<dbReference type="AlphaFoldDB" id="A0A285V3D4"/>
<name>A0A285V3D4_9ACTN</name>
<proteinExistence type="inferred from homology"/>
<dbReference type="RefSeq" id="WP_097194292.1">
    <property type="nucleotide sequence ID" value="NZ_OBQI01000002.1"/>
</dbReference>
<dbReference type="GO" id="GO:0043814">
    <property type="term" value="F:phospholactate guanylyltransferase activity"/>
    <property type="evidence" value="ECO:0007669"/>
    <property type="project" value="InterPro"/>
</dbReference>
<dbReference type="Pfam" id="PF12804">
    <property type="entry name" value="NTP_transf_3"/>
    <property type="match status" value="1"/>
</dbReference>
<sequence length="225" mass="22534">MVAVPAWSVVVPAKRLAVAKTRLRPLTDQAAHPAVAREELHQALVLALLADTVAAARECSLVAEVVVVTDEPAAADLVRGLGARTVADEPDGGLNAALEHGAGAAAGDAVAALSSDLPALRPAELTAALGAAAAVPRSFVPDVHGTGTTLLTAIGTPLRPRFGTGSAGAHREDGALALAGDWPGLLRDVDDLDDLRAAVGLGVGRHTARLLAGSPTLAVQLGAAR</sequence>
<dbReference type="Proteomes" id="UP000219435">
    <property type="component" value="Unassembled WGS sequence"/>
</dbReference>
<dbReference type="Gene3D" id="3.90.550.10">
    <property type="entry name" value="Spore Coat Polysaccharide Biosynthesis Protein SpsA, Chain A"/>
    <property type="match status" value="1"/>
</dbReference>
<keyword evidence="2 5" id="KW-0548">Nucleotidyltransferase</keyword>
<comment type="pathway">
    <text evidence="5">Cofactor biosynthesis; coenzyme F420 biosynthesis.</text>
</comment>
<dbReference type="GO" id="GO:0005525">
    <property type="term" value="F:GTP binding"/>
    <property type="evidence" value="ECO:0007669"/>
    <property type="project" value="UniProtKB-KW"/>
</dbReference>
<keyword evidence="1 5" id="KW-0808">Transferase</keyword>
<feature type="binding site" evidence="5">
    <location>
        <position position="163"/>
    </location>
    <ligand>
        <name>phosphoenolpyruvate</name>
        <dbReference type="ChEBI" id="CHEBI:58702"/>
    </ligand>
</feature>
<evidence type="ECO:0000256" key="5">
    <source>
        <dbReference type="HAMAP-Rule" id="MF_02114"/>
    </source>
</evidence>
<feature type="domain" description="MobA-like NTP transferase" evidence="6">
    <location>
        <begin position="48"/>
        <end position="140"/>
    </location>
</feature>
<dbReference type="InterPro" id="IPR002835">
    <property type="entry name" value="CofC"/>
</dbReference>
<evidence type="ECO:0000256" key="3">
    <source>
        <dbReference type="ARBA" id="ARBA00022741"/>
    </source>
</evidence>
<evidence type="ECO:0000259" key="6">
    <source>
        <dbReference type="Pfam" id="PF12804"/>
    </source>
</evidence>
<evidence type="ECO:0000313" key="8">
    <source>
        <dbReference type="Proteomes" id="UP000219435"/>
    </source>
</evidence>
<dbReference type="PANTHER" id="PTHR40392">
    <property type="entry name" value="2-PHOSPHO-L-LACTATE GUANYLYLTRANSFERASE"/>
    <property type="match status" value="1"/>
</dbReference>
<dbReference type="OrthoDB" id="9151145at2"/>
<evidence type="ECO:0000313" key="7">
    <source>
        <dbReference type="EMBL" id="SOC48665.1"/>
    </source>
</evidence>
<feature type="binding site" evidence="5">
    <location>
        <position position="148"/>
    </location>
    <ligand>
        <name>phosphoenolpyruvate</name>
        <dbReference type="ChEBI" id="CHEBI:58702"/>
    </ligand>
</feature>
<dbReference type="EC" id="2.7.7.105" evidence="5"/>
<protein>
    <recommendedName>
        <fullName evidence="5">Phosphoenolpyruvate guanylyltransferase</fullName>
        <shortName evidence="5">PEP guanylyltransferase</shortName>
        <ecNumber evidence="5">2.7.7.105</ecNumber>
    </recommendedName>
</protein>
<comment type="catalytic activity">
    <reaction evidence="5">
        <text>phosphoenolpyruvate + GTP + H(+) = enolpyruvoyl-2-diphospho-5'-guanosine + diphosphate</text>
        <dbReference type="Rhea" id="RHEA:30519"/>
        <dbReference type="ChEBI" id="CHEBI:15378"/>
        <dbReference type="ChEBI" id="CHEBI:33019"/>
        <dbReference type="ChEBI" id="CHEBI:37565"/>
        <dbReference type="ChEBI" id="CHEBI:58702"/>
        <dbReference type="ChEBI" id="CHEBI:143701"/>
        <dbReference type="EC" id="2.7.7.105"/>
    </reaction>
</comment>
<dbReference type="InterPro" id="IPR029044">
    <property type="entry name" value="Nucleotide-diphossugar_trans"/>
</dbReference>
<organism evidence="7 8">
    <name type="scientific">Blastococcus aggregatus</name>
    <dbReference type="NCBI Taxonomy" id="38502"/>
    <lineage>
        <taxon>Bacteria</taxon>
        <taxon>Bacillati</taxon>
        <taxon>Actinomycetota</taxon>
        <taxon>Actinomycetes</taxon>
        <taxon>Geodermatophilales</taxon>
        <taxon>Geodermatophilaceae</taxon>
        <taxon>Blastococcus</taxon>
    </lineage>
</organism>
<keyword evidence="4 5" id="KW-0342">GTP-binding</keyword>
<gene>
    <name evidence="5" type="primary">fbiD</name>
    <name evidence="7" type="ORF">SAMN05660748_1370</name>
</gene>
<dbReference type="GO" id="GO:0052645">
    <property type="term" value="P:F420-0 metabolic process"/>
    <property type="evidence" value="ECO:0007669"/>
    <property type="project" value="UniProtKB-UniRule"/>
</dbReference>
<accession>A0A285V3D4</accession>